<dbReference type="EMBL" id="JARBHB010000002">
    <property type="protein sequence ID" value="KAJ8892159.1"/>
    <property type="molecule type" value="Genomic_DNA"/>
</dbReference>
<evidence type="ECO:0000256" key="1">
    <source>
        <dbReference type="SAM" id="Phobius"/>
    </source>
</evidence>
<evidence type="ECO:0000313" key="3">
    <source>
        <dbReference type="Proteomes" id="UP001159363"/>
    </source>
</evidence>
<organism evidence="2 3">
    <name type="scientific">Dryococelus australis</name>
    <dbReference type="NCBI Taxonomy" id="614101"/>
    <lineage>
        <taxon>Eukaryota</taxon>
        <taxon>Metazoa</taxon>
        <taxon>Ecdysozoa</taxon>
        <taxon>Arthropoda</taxon>
        <taxon>Hexapoda</taxon>
        <taxon>Insecta</taxon>
        <taxon>Pterygota</taxon>
        <taxon>Neoptera</taxon>
        <taxon>Polyneoptera</taxon>
        <taxon>Phasmatodea</taxon>
        <taxon>Verophasmatodea</taxon>
        <taxon>Anareolatae</taxon>
        <taxon>Phasmatidae</taxon>
        <taxon>Eurycanthinae</taxon>
        <taxon>Dryococelus</taxon>
    </lineage>
</organism>
<proteinExistence type="predicted"/>
<evidence type="ECO:0008006" key="4">
    <source>
        <dbReference type="Google" id="ProtNLM"/>
    </source>
</evidence>
<keyword evidence="1" id="KW-0472">Membrane</keyword>
<protein>
    <recommendedName>
        <fullName evidence="4">Vomeronasal type-1 receptor</fullName>
    </recommendedName>
</protein>
<name>A0ABQ9I672_9NEOP</name>
<sequence>MNSGRMLPSISRNTIAICVGRRTSNIILFLTRLTRHLSRKVDSFSAKLGLKYDGPYCIVSFLTTMSVLLQDSATNKFLKSYVSNIKIFLQPLEDRSALKRSTVTSRGGFILYGSADISFLVLYMFSLLLSTLPEQLEFKSRRYGGGHGHSFFVISCFLLWASSFSLSGFGEKTPAALFQCVGGLKPCFKSDTPLSYTEERRMVLLDRTSAVWWLLLATSSASHNLAPSIRLSAIPAASLTFPSRVFTNECSSPARASVQSTPLRTSRFQHETSLLLLDILLGPYSHLVVVDVVYSVLQYHAEQFHHTVLVLAWNDLALQKAVLGTASALRLSLRRCPPGINLGQQGWWFSCLASQAGPPA</sequence>
<feature type="transmembrane region" description="Helical" evidence="1">
    <location>
        <begin position="149"/>
        <end position="169"/>
    </location>
</feature>
<evidence type="ECO:0000313" key="2">
    <source>
        <dbReference type="EMBL" id="KAJ8892159.1"/>
    </source>
</evidence>
<feature type="transmembrane region" description="Helical" evidence="1">
    <location>
        <begin position="109"/>
        <end position="129"/>
    </location>
</feature>
<comment type="caution">
    <text evidence="2">The sequence shown here is derived from an EMBL/GenBank/DDBJ whole genome shotgun (WGS) entry which is preliminary data.</text>
</comment>
<accession>A0ABQ9I672</accession>
<reference evidence="2 3" key="1">
    <citation type="submission" date="2023-02" db="EMBL/GenBank/DDBJ databases">
        <title>LHISI_Scaffold_Assembly.</title>
        <authorList>
            <person name="Stuart O.P."/>
            <person name="Cleave R."/>
            <person name="Magrath M.J.L."/>
            <person name="Mikheyev A.S."/>
        </authorList>
    </citation>
    <scope>NUCLEOTIDE SEQUENCE [LARGE SCALE GENOMIC DNA]</scope>
    <source>
        <strain evidence="2">Daus_M_001</strain>
        <tissue evidence="2">Leg muscle</tissue>
    </source>
</reference>
<keyword evidence="1" id="KW-0812">Transmembrane</keyword>
<keyword evidence="1" id="KW-1133">Transmembrane helix</keyword>
<dbReference type="Proteomes" id="UP001159363">
    <property type="component" value="Chromosome 2"/>
</dbReference>
<gene>
    <name evidence="2" type="ORF">PR048_004739</name>
</gene>
<keyword evidence="3" id="KW-1185">Reference proteome</keyword>